<reference evidence="2" key="2">
    <citation type="journal article" date="2014" name="BMC Genomics">
        <title>A genomic perspective to assessing quality of mass-reared SIT flies used in Mediterranean fruit fly (Ceratitis capitata) eradication in California.</title>
        <authorList>
            <person name="Calla B."/>
            <person name="Hall B."/>
            <person name="Hou S."/>
            <person name="Geib S.M."/>
        </authorList>
    </citation>
    <scope>NUCLEOTIDE SEQUENCE</scope>
</reference>
<dbReference type="EMBL" id="GAMC01000155">
    <property type="protein sequence ID" value="JAC06401.1"/>
    <property type="molecule type" value="mRNA"/>
</dbReference>
<accession>W8BYD9</accession>
<dbReference type="OrthoDB" id="10032414at2759"/>
<organism evidence="2">
    <name type="scientific">Ceratitis capitata</name>
    <name type="common">Mediterranean fruit fly</name>
    <name type="synonym">Tephritis capitata</name>
    <dbReference type="NCBI Taxonomy" id="7213"/>
    <lineage>
        <taxon>Eukaryota</taxon>
        <taxon>Metazoa</taxon>
        <taxon>Ecdysozoa</taxon>
        <taxon>Arthropoda</taxon>
        <taxon>Hexapoda</taxon>
        <taxon>Insecta</taxon>
        <taxon>Pterygota</taxon>
        <taxon>Neoptera</taxon>
        <taxon>Endopterygota</taxon>
        <taxon>Diptera</taxon>
        <taxon>Brachycera</taxon>
        <taxon>Muscomorpha</taxon>
        <taxon>Tephritoidea</taxon>
        <taxon>Tephritidae</taxon>
        <taxon>Ceratitis</taxon>
        <taxon>Ceratitis</taxon>
    </lineage>
</organism>
<protein>
    <submittedName>
        <fullName evidence="2">Uncharacterized protein</fullName>
    </submittedName>
</protein>
<feature type="non-terminal residue" evidence="2">
    <location>
        <position position="1"/>
    </location>
</feature>
<proteinExistence type="evidence at transcript level"/>
<feature type="region of interest" description="Disordered" evidence="1">
    <location>
        <begin position="1"/>
        <end position="21"/>
    </location>
</feature>
<dbReference type="AlphaFoldDB" id="W8BYD9"/>
<evidence type="ECO:0000256" key="1">
    <source>
        <dbReference type="SAM" id="MobiDB-lite"/>
    </source>
</evidence>
<name>W8BYD9_CERCA</name>
<reference evidence="2" key="1">
    <citation type="submission" date="2013-07" db="EMBL/GenBank/DDBJ databases">
        <authorList>
            <person name="Geib S."/>
        </authorList>
    </citation>
    <scope>NUCLEOTIDE SEQUENCE</scope>
</reference>
<evidence type="ECO:0000313" key="2">
    <source>
        <dbReference type="EMBL" id="JAC06401.1"/>
    </source>
</evidence>
<sequence length="146" mass="16375">DNDNDNDNGNDSNKTLTDEEISAAEEDIFGYCNKEFAYEPPSLNCNVQITPTEANNSTPRPPSVSLEDFLYIEDDNYYHDLDMKGKENDDNIGNTGSNRLPSFSEYFSNIYTTCLRGGGNDYCAIENININSMDGFNNGYPLKGYE</sequence>